<dbReference type="WBParaSite" id="Pan_g6976.t1">
    <property type="protein sequence ID" value="Pan_g6976.t1"/>
    <property type="gene ID" value="Pan_g6976"/>
</dbReference>
<evidence type="ECO:0000313" key="1">
    <source>
        <dbReference type="Proteomes" id="UP000492821"/>
    </source>
</evidence>
<reference evidence="2" key="2">
    <citation type="submission" date="2020-10" db="UniProtKB">
        <authorList>
            <consortium name="WormBaseParasite"/>
        </authorList>
    </citation>
    <scope>IDENTIFICATION</scope>
</reference>
<proteinExistence type="predicted"/>
<reference evidence="1" key="1">
    <citation type="journal article" date="2013" name="Genetics">
        <title>The draft genome and transcriptome of Panagrellus redivivus are shaped by the harsh demands of a free-living lifestyle.</title>
        <authorList>
            <person name="Srinivasan J."/>
            <person name="Dillman A.R."/>
            <person name="Macchietto M.G."/>
            <person name="Heikkinen L."/>
            <person name="Lakso M."/>
            <person name="Fracchia K.M."/>
            <person name="Antoshechkin I."/>
            <person name="Mortazavi A."/>
            <person name="Wong G."/>
            <person name="Sternberg P.W."/>
        </authorList>
    </citation>
    <scope>NUCLEOTIDE SEQUENCE [LARGE SCALE GENOMIC DNA]</scope>
    <source>
        <strain evidence="1">MT8872</strain>
    </source>
</reference>
<evidence type="ECO:0000313" key="2">
    <source>
        <dbReference type="WBParaSite" id="Pan_g6976.t1"/>
    </source>
</evidence>
<organism evidence="1 2">
    <name type="scientific">Panagrellus redivivus</name>
    <name type="common">Microworm</name>
    <dbReference type="NCBI Taxonomy" id="6233"/>
    <lineage>
        <taxon>Eukaryota</taxon>
        <taxon>Metazoa</taxon>
        <taxon>Ecdysozoa</taxon>
        <taxon>Nematoda</taxon>
        <taxon>Chromadorea</taxon>
        <taxon>Rhabditida</taxon>
        <taxon>Tylenchina</taxon>
        <taxon>Panagrolaimomorpha</taxon>
        <taxon>Panagrolaimoidea</taxon>
        <taxon>Panagrolaimidae</taxon>
        <taxon>Panagrellus</taxon>
    </lineage>
</organism>
<dbReference type="Proteomes" id="UP000492821">
    <property type="component" value="Unassembled WGS sequence"/>
</dbReference>
<keyword evidence="1" id="KW-1185">Reference proteome</keyword>
<dbReference type="AlphaFoldDB" id="A0A7E4W3A6"/>
<accession>A0A7E4W3A6</accession>
<sequence>MVGKKSLRYAYCVRPFMVSDSIWGHTLTLLGVHHDSVSKECIRLELNWIKVQFVHEESSKYVWRSLK</sequence>
<name>A0A7E4W3A6_PANRE</name>
<protein>
    <submittedName>
        <fullName evidence="2">Ovule protein</fullName>
    </submittedName>
</protein>